<dbReference type="EMBL" id="PHWZ01000554">
    <property type="protein sequence ID" value="TEY36362.1"/>
    <property type="molecule type" value="Genomic_DNA"/>
</dbReference>
<feature type="binding site" evidence="5">
    <location>
        <position position="251"/>
    </location>
    <ligand>
        <name>FAD</name>
        <dbReference type="ChEBI" id="CHEBI:57692"/>
    </ligand>
</feature>
<keyword evidence="4 5" id="KW-0274">FAD</keyword>
<dbReference type="PANTHER" id="PTHR11552">
    <property type="entry name" value="GLUCOSE-METHANOL-CHOLINE GMC OXIDOREDUCTASE"/>
    <property type="match status" value="1"/>
</dbReference>
<comment type="caution">
    <text evidence="7">The sequence shown here is derived from an EMBL/GenBank/DDBJ whole genome shotgun (WGS) entry which is preliminary data.</text>
</comment>
<dbReference type="STRING" id="38488.A0A4Y8CMM1"/>
<proteinExistence type="inferred from homology"/>
<comment type="similarity">
    <text evidence="2">Belongs to the GMC oxidoreductase family.</text>
</comment>
<evidence type="ECO:0000313" key="8">
    <source>
        <dbReference type="Proteomes" id="UP000297299"/>
    </source>
</evidence>
<gene>
    <name evidence="7" type="ORF">BOTCAL_0556g00040</name>
</gene>
<dbReference type="SUPFAM" id="SSF51905">
    <property type="entry name" value="FAD/NAD(P)-binding domain"/>
    <property type="match status" value="1"/>
</dbReference>
<dbReference type="GO" id="GO:0016614">
    <property type="term" value="F:oxidoreductase activity, acting on CH-OH group of donors"/>
    <property type="evidence" value="ECO:0007669"/>
    <property type="project" value="InterPro"/>
</dbReference>
<name>A0A4Y8CMM1_9HELO</name>
<dbReference type="InterPro" id="IPR007867">
    <property type="entry name" value="GMC_OxRtase_C"/>
</dbReference>
<organism evidence="7 8">
    <name type="scientific">Botryotinia calthae</name>
    <dbReference type="NCBI Taxonomy" id="38488"/>
    <lineage>
        <taxon>Eukaryota</taxon>
        <taxon>Fungi</taxon>
        <taxon>Dikarya</taxon>
        <taxon>Ascomycota</taxon>
        <taxon>Pezizomycotina</taxon>
        <taxon>Leotiomycetes</taxon>
        <taxon>Helotiales</taxon>
        <taxon>Sclerotiniaceae</taxon>
        <taxon>Botryotinia</taxon>
    </lineage>
</organism>
<dbReference type="AlphaFoldDB" id="A0A4Y8CMM1"/>
<dbReference type="Gene3D" id="3.50.50.60">
    <property type="entry name" value="FAD/NAD(P)-binding domain"/>
    <property type="match status" value="1"/>
</dbReference>
<evidence type="ECO:0000256" key="4">
    <source>
        <dbReference type="ARBA" id="ARBA00022827"/>
    </source>
</evidence>
<dbReference type="Proteomes" id="UP000297299">
    <property type="component" value="Unassembled WGS sequence"/>
</dbReference>
<evidence type="ECO:0000256" key="5">
    <source>
        <dbReference type="PIRSR" id="PIRSR000137-2"/>
    </source>
</evidence>
<sequence length="621" mass="67594">MSLGNKDENTFDVIIVGGGTAGSVLAARLSSTPTLRILVLEAGQNRNSDPKVSTPGFAGSVFGNQNYDWGFRTVSEKGLNGRVILQPRGKLWGGSSAINSHALVYPSSAYHDAWGSLVGAGKGWDWEGIGKYYTRFQKLQAPGEEVKRELEIGDFAMEGGHVRKHDESEYEEGIQASYPVTLHPMQKAWTDAIQDLGYSSSKNPVEGDVLGGSTTTNAIDSFRGERSHAGVAFLEPSIKRDNLFVKSNVLVNKIIFGEEKRDGKVVAIGVLYSQENGETVIAHASREVVVCAGTFGSPKLLELSGIGQRERLTTAGIECLCELGGVGENLQDHLNFGPSVEVLDNIETADVAARNPAIIEAAKKLYEAKHIGRFAEGAAYSFSYLPLKAFNSEEEEERELTALVNKTLLENTSTVSKGLKAQYDIIKRIIFDPEEASSTVFMTRKQQYTPIATPSPGNYMTILAMLSYPFSRGSSHITTSDPSEYPEIKINYLEHPLDAEILSRHIIQIGQLLEQPKLSALLKPDGNTLPSGFPRHTKSVEEVTRFVRQFGATNYHPVGTCAMMSEDLDGVVDENLIVYGTANVRVCDASVIPIEPRGNVLSTVYATAEKGADILKRDLGL</sequence>
<reference evidence="7 8" key="1">
    <citation type="submission" date="2017-11" db="EMBL/GenBank/DDBJ databases">
        <title>Comparative genomics of Botrytis spp.</title>
        <authorList>
            <person name="Valero-Jimenez C.A."/>
            <person name="Tapia P."/>
            <person name="Veloso J."/>
            <person name="Silva-Moreno E."/>
            <person name="Staats M."/>
            <person name="Valdes J.H."/>
            <person name="Van Kan J.A.L."/>
        </authorList>
    </citation>
    <scope>NUCLEOTIDE SEQUENCE [LARGE SCALE GENOMIC DNA]</scope>
    <source>
        <strain evidence="7 8">MUCL2830</strain>
    </source>
</reference>
<dbReference type="PROSITE" id="PS00624">
    <property type="entry name" value="GMC_OXRED_2"/>
    <property type="match status" value="1"/>
</dbReference>
<dbReference type="PIRSF" id="PIRSF000137">
    <property type="entry name" value="Alcohol_oxidase"/>
    <property type="match status" value="1"/>
</dbReference>
<dbReference type="GO" id="GO:0050660">
    <property type="term" value="F:flavin adenine dinucleotide binding"/>
    <property type="evidence" value="ECO:0007669"/>
    <property type="project" value="InterPro"/>
</dbReference>
<evidence type="ECO:0000256" key="2">
    <source>
        <dbReference type="ARBA" id="ARBA00010790"/>
    </source>
</evidence>
<feature type="domain" description="Glucose-methanol-choline oxidoreductase N-terminal" evidence="6">
    <location>
        <begin position="293"/>
        <end position="307"/>
    </location>
</feature>
<dbReference type="PANTHER" id="PTHR11552:SF147">
    <property type="entry name" value="CHOLINE DEHYDROGENASE, MITOCHONDRIAL"/>
    <property type="match status" value="1"/>
</dbReference>
<accession>A0A4Y8CMM1</accession>
<comment type="cofactor">
    <cofactor evidence="1 5">
        <name>FAD</name>
        <dbReference type="ChEBI" id="CHEBI:57692"/>
    </cofactor>
</comment>
<evidence type="ECO:0000256" key="3">
    <source>
        <dbReference type="ARBA" id="ARBA00022630"/>
    </source>
</evidence>
<keyword evidence="8" id="KW-1185">Reference proteome</keyword>
<dbReference type="SUPFAM" id="SSF54373">
    <property type="entry name" value="FAD-linked reductases, C-terminal domain"/>
    <property type="match status" value="1"/>
</dbReference>
<dbReference type="Gene3D" id="3.30.560.10">
    <property type="entry name" value="Glucose Oxidase, domain 3"/>
    <property type="match status" value="1"/>
</dbReference>
<evidence type="ECO:0000259" key="6">
    <source>
        <dbReference type="PROSITE" id="PS00624"/>
    </source>
</evidence>
<dbReference type="InterPro" id="IPR012132">
    <property type="entry name" value="GMC_OxRdtase"/>
</dbReference>
<evidence type="ECO:0000256" key="1">
    <source>
        <dbReference type="ARBA" id="ARBA00001974"/>
    </source>
</evidence>
<dbReference type="OrthoDB" id="269227at2759"/>
<dbReference type="Pfam" id="PF00732">
    <property type="entry name" value="GMC_oxred_N"/>
    <property type="match status" value="1"/>
</dbReference>
<dbReference type="InterPro" id="IPR036188">
    <property type="entry name" value="FAD/NAD-bd_sf"/>
</dbReference>
<evidence type="ECO:0000313" key="7">
    <source>
        <dbReference type="EMBL" id="TEY36362.1"/>
    </source>
</evidence>
<keyword evidence="3" id="KW-0285">Flavoprotein</keyword>
<protein>
    <recommendedName>
        <fullName evidence="6">Glucose-methanol-choline oxidoreductase N-terminal domain-containing protein</fullName>
    </recommendedName>
</protein>
<dbReference type="InterPro" id="IPR000172">
    <property type="entry name" value="GMC_OxRdtase_N"/>
</dbReference>
<dbReference type="Pfam" id="PF05199">
    <property type="entry name" value="GMC_oxred_C"/>
    <property type="match status" value="1"/>
</dbReference>